<dbReference type="KEGG" id="mpho:DA803_01440"/>
<accession>A0A2Z5ISK0</accession>
<evidence type="ECO:0000313" key="1">
    <source>
        <dbReference type="EMBL" id="AXE60748.1"/>
    </source>
</evidence>
<protein>
    <submittedName>
        <fullName evidence="1">Uncharacterized protein</fullName>
    </submittedName>
</protein>
<dbReference type="OrthoDB" id="400499at2"/>
<reference evidence="1 2" key="1">
    <citation type="submission" date="2018-05" db="EMBL/GenBank/DDBJ databases">
        <title>Annotation of the Mycoplasma phocidae genome.</title>
        <authorList>
            <person name="Brown D.R."/>
            <person name="Kutish G.F."/>
            <person name="Frasca S.Jr."/>
        </authorList>
    </citation>
    <scope>NUCLEOTIDE SEQUENCE [LARGE SCALE GENOMIC DNA]</scope>
    <source>
        <strain evidence="1 2">105</strain>
    </source>
</reference>
<gene>
    <name evidence="1" type="ORF">DA803_01440</name>
</gene>
<organism evidence="1 2">
    <name type="scientific">[Mycoplasma] phocae</name>
    <dbReference type="NCBI Taxonomy" id="142651"/>
    <lineage>
        <taxon>Bacteria</taxon>
        <taxon>Bacillati</taxon>
        <taxon>Mycoplasmatota</taxon>
        <taxon>Mycoplasmoidales</taxon>
        <taxon>Metamycoplasmataceae</taxon>
        <taxon>Metamycoplasma</taxon>
    </lineage>
</organism>
<dbReference type="Proteomes" id="UP000252477">
    <property type="component" value="Chromosome"/>
</dbReference>
<evidence type="ECO:0000313" key="2">
    <source>
        <dbReference type="Proteomes" id="UP000252477"/>
    </source>
</evidence>
<sequence length="111" mass="13552">MIKILEKFKKMNPFKVLIDYGFNDIDIDLDDVCFTNKKQMYTYKKMFKKIYSDLLITFEESLPEDIRELYVKLFKTKDGFTKTNWKDFYVSKATFYRKINKLFIALSWIFC</sequence>
<name>A0A2Z5ISK0_9BACT</name>
<proteinExistence type="predicted"/>
<dbReference type="AlphaFoldDB" id="A0A2Z5ISK0"/>
<dbReference type="EMBL" id="CP029295">
    <property type="protein sequence ID" value="AXE60748.1"/>
    <property type="molecule type" value="Genomic_DNA"/>
</dbReference>
<keyword evidence="2" id="KW-1185">Reference proteome</keyword>
<dbReference type="RefSeq" id="WP_114190860.1">
    <property type="nucleotide sequence ID" value="NZ_CP029295.1"/>
</dbReference>